<evidence type="ECO:0000256" key="6">
    <source>
        <dbReference type="SAM" id="Phobius"/>
    </source>
</evidence>
<reference evidence="7 8" key="1">
    <citation type="journal article" date="2015" name="Genome Announc.">
        <title>Draft Genome Sequence of a Heterotrophic Facultative Anaerobic Thermophilic Bacterium, Ardenticatena maritima Strain 110ST.</title>
        <authorList>
            <person name="Kawaichi S."/>
            <person name="Yoshida T."/>
            <person name="Sako Y."/>
            <person name="Nakamura R."/>
        </authorList>
    </citation>
    <scope>NUCLEOTIDE SEQUENCE [LARGE SCALE GENOMIC DNA]</scope>
    <source>
        <strain evidence="7 8">110S</strain>
    </source>
</reference>
<dbReference type="STRING" id="872965.SE16_07550"/>
<name>A0A0M9UBC9_9CHLR</name>
<keyword evidence="4 6" id="KW-1133">Transmembrane helix</keyword>
<gene>
    <name evidence="7" type="primary">ecfT</name>
    <name evidence="7" type="ORF">ARMA_0063</name>
</gene>
<evidence type="ECO:0000256" key="3">
    <source>
        <dbReference type="ARBA" id="ARBA00022692"/>
    </source>
</evidence>
<dbReference type="PANTHER" id="PTHR34857:SF2">
    <property type="entry name" value="SLL0384 PROTEIN"/>
    <property type="match status" value="1"/>
</dbReference>
<dbReference type="FunCoup" id="A0A0M9UBC9">
    <property type="interactions" value="48"/>
</dbReference>
<reference evidence="8" key="2">
    <citation type="submission" date="2015-08" db="EMBL/GenBank/DDBJ databases">
        <title>Draft Genome Sequence of a Heterotrophic Facultative Anaerobic Bacterium Ardenticatena maritima Strain 110S.</title>
        <authorList>
            <person name="Kawaichi S."/>
            <person name="Yoshida T."/>
            <person name="Sako Y."/>
            <person name="Nakamura R."/>
        </authorList>
    </citation>
    <scope>NUCLEOTIDE SEQUENCE [LARGE SCALE GENOMIC DNA]</scope>
    <source>
        <strain evidence="8">110S</strain>
    </source>
</reference>
<proteinExistence type="predicted"/>
<keyword evidence="2" id="KW-1003">Cell membrane</keyword>
<accession>A0A0M9UBC9</accession>
<dbReference type="EMBL" id="BBZA01000003">
    <property type="protein sequence ID" value="GAP61640.1"/>
    <property type="molecule type" value="Genomic_DNA"/>
</dbReference>
<keyword evidence="3 6" id="KW-0812">Transmembrane</keyword>
<feature type="transmembrane region" description="Helical" evidence="6">
    <location>
        <begin position="60"/>
        <end position="79"/>
    </location>
</feature>
<evidence type="ECO:0000313" key="8">
    <source>
        <dbReference type="Proteomes" id="UP000037784"/>
    </source>
</evidence>
<keyword evidence="8" id="KW-1185">Reference proteome</keyword>
<dbReference type="InParanoid" id="A0A0M9UBC9"/>
<feature type="transmembrane region" description="Helical" evidence="6">
    <location>
        <begin position="99"/>
        <end position="121"/>
    </location>
</feature>
<evidence type="ECO:0000313" key="7">
    <source>
        <dbReference type="EMBL" id="GAP61640.1"/>
    </source>
</evidence>
<evidence type="ECO:0000256" key="1">
    <source>
        <dbReference type="ARBA" id="ARBA00004141"/>
    </source>
</evidence>
<evidence type="ECO:0000256" key="4">
    <source>
        <dbReference type="ARBA" id="ARBA00022989"/>
    </source>
</evidence>
<protein>
    <submittedName>
        <fullName evidence="7">Energy-coupling factor transport system permease protein</fullName>
    </submittedName>
</protein>
<dbReference type="CDD" id="cd16914">
    <property type="entry name" value="EcfT"/>
    <property type="match status" value="1"/>
</dbReference>
<dbReference type="InterPro" id="IPR003339">
    <property type="entry name" value="ABC/ECF_trnsptr_transmembrane"/>
</dbReference>
<keyword evidence="5 6" id="KW-0472">Membrane</keyword>
<dbReference type="PANTHER" id="PTHR34857">
    <property type="entry name" value="SLL0384 PROTEIN"/>
    <property type="match status" value="1"/>
</dbReference>
<dbReference type="AlphaFoldDB" id="A0A0M9UBC9"/>
<dbReference type="InterPro" id="IPR051611">
    <property type="entry name" value="ECF_transporter_component"/>
</dbReference>
<dbReference type="GO" id="GO:0005886">
    <property type="term" value="C:plasma membrane"/>
    <property type="evidence" value="ECO:0007669"/>
    <property type="project" value="UniProtKB-ARBA"/>
</dbReference>
<organism evidence="7 8">
    <name type="scientific">Ardenticatena maritima</name>
    <dbReference type="NCBI Taxonomy" id="872965"/>
    <lineage>
        <taxon>Bacteria</taxon>
        <taxon>Bacillati</taxon>
        <taxon>Chloroflexota</taxon>
        <taxon>Ardenticatenia</taxon>
        <taxon>Ardenticatenales</taxon>
        <taxon>Ardenticatenaceae</taxon>
        <taxon>Ardenticatena</taxon>
    </lineage>
</organism>
<dbReference type="Proteomes" id="UP000037784">
    <property type="component" value="Unassembled WGS sequence"/>
</dbReference>
<feature type="transmembrane region" description="Helical" evidence="6">
    <location>
        <begin position="231"/>
        <end position="249"/>
    </location>
</feature>
<dbReference type="Pfam" id="PF02361">
    <property type="entry name" value="CbiQ"/>
    <property type="match status" value="1"/>
</dbReference>
<comment type="subcellular location">
    <subcellularLocation>
        <location evidence="1">Membrane</location>
        <topology evidence="1">Multi-pass membrane protein</topology>
    </subcellularLocation>
</comment>
<comment type="caution">
    <text evidence="7">The sequence shown here is derived from an EMBL/GenBank/DDBJ whole genome shotgun (WGS) entry which is preliminary data.</text>
</comment>
<evidence type="ECO:0000256" key="5">
    <source>
        <dbReference type="ARBA" id="ARBA00023136"/>
    </source>
</evidence>
<sequence>MHRLHPLTKVSGCLALLVLAGLPWQRMPHAWLWAVLLLGILALAARTDGDMTFRTWARRLLLISAPFLLSMFLINGFLWPNTTNVLWEWGLLRLSADGLAFSAVIATRLVLAVAAFLLLFLTTHPADFVLGLEQLGLSHELAYLLLAVLSLLPRMYDRLQTIMMAQQARGLQTSGTLIQRMRALLPLFGPLVISALQDVEERAMALEARAFRAPTPKTTIRTLHDTSAQRIARWGMVLAALLLVLFMRWRFR</sequence>
<feature type="transmembrane region" description="Helical" evidence="6">
    <location>
        <begin position="30"/>
        <end position="48"/>
    </location>
</feature>
<evidence type="ECO:0000256" key="2">
    <source>
        <dbReference type="ARBA" id="ARBA00022475"/>
    </source>
</evidence>
<feature type="transmembrane region" description="Helical" evidence="6">
    <location>
        <begin position="7"/>
        <end position="24"/>
    </location>
</feature>